<dbReference type="Gene3D" id="1.10.10.1070">
    <property type="entry name" value="Zinc finger, BED domain-containing"/>
    <property type="match status" value="1"/>
</dbReference>
<evidence type="ECO:0000313" key="2">
    <source>
        <dbReference type="RefSeq" id="XP_049316851.1"/>
    </source>
</evidence>
<dbReference type="Proteomes" id="UP001652620">
    <property type="component" value="Chromosome 6"/>
</dbReference>
<keyword evidence="1" id="KW-1185">Reference proteome</keyword>
<protein>
    <submittedName>
        <fullName evidence="2">Uncharacterized protein LOC125779531</fullName>
    </submittedName>
</protein>
<dbReference type="GeneID" id="125779531"/>
<accession>A0ABM3K5W7</accession>
<gene>
    <name evidence="2" type="primary">LOC125779531</name>
</gene>
<evidence type="ECO:0000313" key="1">
    <source>
        <dbReference type="Proteomes" id="UP001652620"/>
    </source>
</evidence>
<dbReference type="RefSeq" id="XP_049316851.1">
    <property type="nucleotide sequence ID" value="XM_049460894.1"/>
</dbReference>
<organism evidence="1 2">
    <name type="scientific">Bactrocera dorsalis</name>
    <name type="common">Oriental fruit fly</name>
    <name type="synonym">Dacus dorsalis</name>
    <dbReference type="NCBI Taxonomy" id="27457"/>
    <lineage>
        <taxon>Eukaryota</taxon>
        <taxon>Metazoa</taxon>
        <taxon>Ecdysozoa</taxon>
        <taxon>Arthropoda</taxon>
        <taxon>Hexapoda</taxon>
        <taxon>Insecta</taxon>
        <taxon>Pterygota</taxon>
        <taxon>Neoptera</taxon>
        <taxon>Endopterygota</taxon>
        <taxon>Diptera</taxon>
        <taxon>Brachycera</taxon>
        <taxon>Muscomorpha</taxon>
        <taxon>Tephritoidea</taxon>
        <taxon>Tephritidae</taxon>
        <taxon>Bactrocera</taxon>
        <taxon>Bactrocera</taxon>
    </lineage>
</organism>
<name>A0ABM3K5W7_BACDO</name>
<reference evidence="2" key="1">
    <citation type="submission" date="2025-08" db="UniProtKB">
        <authorList>
            <consortium name="RefSeq"/>
        </authorList>
    </citation>
    <scope>IDENTIFICATION</scope>
    <source>
        <tissue evidence="2">Adult</tissue>
    </source>
</reference>
<proteinExistence type="predicted"/>
<sequence>MSKNKVHEEFTYNTKENKSVCVELLPKKKKSEHVNNDNSILKYVVAKTPKAQFSLTKEQLLEACLELDTKNGRPLKIFEDSGFRKIIDPICKTVGITINRQNIKEEIIQRAFALRSQITNRLTNQLLSIKVDCVSRLIDL</sequence>